<gene>
    <name evidence="1" type="ordered locus">Sde_1822</name>
</gene>
<dbReference type="AlphaFoldDB" id="Q21JP7"/>
<keyword evidence="2" id="KW-1185">Reference proteome</keyword>
<reference evidence="1 2" key="1">
    <citation type="journal article" date="2008" name="PLoS Genet.">
        <title>Complete genome sequence of the complex carbohydrate-degrading marine bacterium, Saccharophagus degradans strain 2-40 T.</title>
        <authorList>
            <person name="Weiner R.M."/>
            <person name="Taylor L.E.II."/>
            <person name="Henrissat B."/>
            <person name="Hauser L."/>
            <person name="Land M."/>
            <person name="Coutinho P.M."/>
            <person name="Rancurel C."/>
            <person name="Saunders E.H."/>
            <person name="Longmire A.G."/>
            <person name="Zhang H."/>
            <person name="Bayer E.A."/>
            <person name="Gilbert H.J."/>
            <person name="Larimer F."/>
            <person name="Zhulin I.B."/>
            <person name="Ekborg N.A."/>
            <person name="Lamed R."/>
            <person name="Richardson P.M."/>
            <person name="Borovok I."/>
            <person name="Hutcheson S."/>
        </authorList>
    </citation>
    <scope>NUCLEOTIDE SEQUENCE [LARGE SCALE GENOMIC DNA]</scope>
    <source>
        <strain evidence="2">2-40 / ATCC 43961 / DSM 17024</strain>
    </source>
</reference>
<keyword evidence="1" id="KW-0418">Kinase</keyword>
<protein>
    <submittedName>
        <fullName evidence="1">Histidine kinase</fullName>
        <ecNumber evidence="1">2.7.3.-</ecNumber>
    </submittedName>
</protein>
<dbReference type="KEGG" id="sde:Sde_1822"/>
<proteinExistence type="predicted"/>
<sequence>MAGSKKHNKFVNRTFFATLRFAVASPLYRKTPLHKKCLLQRRYTQSSIEHMKEELINKAENHDLNVEDIIKVSSSRDPDISIILQEIKERMSWPTNLVENVDGSIIPPMGMWIDVASEYIVNGYDGLFELAKDENKVRFVIGFLQEFKTSESVNVLLRISDIYSVSSNCQKNTLIKIISGLNRILSFPGAPVIEDSTRSKARELIQESLKLCNSQSEYGNLLCALRGVGDEESIKLISIVPKLVGEWSGTESIVKKAIKNRLKKV</sequence>
<dbReference type="EC" id="2.7.3.-" evidence="1"/>
<accession>Q21JP7</accession>
<evidence type="ECO:0000313" key="1">
    <source>
        <dbReference type="EMBL" id="ABD81082.1"/>
    </source>
</evidence>
<dbReference type="EMBL" id="CP000282">
    <property type="protein sequence ID" value="ABD81082.1"/>
    <property type="molecule type" value="Genomic_DNA"/>
</dbReference>
<keyword evidence="1" id="KW-0808">Transferase</keyword>
<organism evidence="1 2">
    <name type="scientific">Saccharophagus degradans (strain 2-40 / ATCC 43961 / DSM 17024)</name>
    <dbReference type="NCBI Taxonomy" id="203122"/>
    <lineage>
        <taxon>Bacteria</taxon>
        <taxon>Pseudomonadati</taxon>
        <taxon>Pseudomonadota</taxon>
        <taxon>Gammaproteobacteria</taxon>
        <taxon>Cellvibrionales</taxon>
        <taxon>Cellvibrionaceae</taxon>
        <taxon>Saccharophagus</taxon>
    </lineage>
</organism>
<dbReference type="HOGENOM" id="CLU_1049260_0_0_6"/>
<evidence type="ECO:0000313" key="2">
    <source>
        <dbReference type="Proteomes" id="UP000001947"/>
    </source>
</evidence>
<dbReference type="eggNOG" id="ENOG5033I1D">
    <property type="taxonomic scope" value="Bacteria"/>
</dbReference>
<dbReference type="Proteomes" id="UP000001947">
    <property type="component" value="Chromosome"/>
</dbReference>
<dbReference type="GO" id="GO:0016301">
    <property type="term" value="F:kinase activity"/>
    <property type="evidence" value="ECO:0007669"/>
    <property type="project" value="UniProtKB-KW"/>
</dbReference>
<dbReference type="STRING" id="203122.Sde_1822"/>
<name>Q21JP7_SACD2</name>